<protein>
    <submittedName>
        <fullName evidence="2">Uncharacterized protein</fullName>
    </submittedName>
</protein>
<sequence length="934" mass="95598">MSGTAFGTAAGQPRRSAFQVCGSTAGHGSAATCGATARSPPRNLGAASCRATVGTGHTAGSSHAGRTTWAARATRHPTGATGTGAGRPRAGTTAVLSHRATRTGRAGTGHGTRAGTTTVLSDRATRAGAGYAIRSGRADHGTAGSSGAHRLCGPATRDRRHTAGTLAQAATGDGRGTTGAATRNGRGATGHGRTGPGTARAVRTGTAVPAGVLLLRRERSGGRHIGAGRAAAGAGLFGYRHATGDALVLAGPRRAAGTLLATAGTLDHTGGAVRHRAGTTRNGRGAGTLTSGDDRRDDGGGPDRAAVTRADAARAGHVRGAGEATDLRLVRVGGTACGTAPARLAAGPSAGAASAVLAGLCPGTGPTVTGAADEPDRAGVVPGIGETVRADQRVRAGAEVTLRRATPTGSLVTGRRGMAGPVPRVALRGGPPGPGATAVPAGRLLEGARLVGAGPAAPPRPVVGRARNTVGARRGTAGALLVPVRKGPGAMHGILPAGNGTGVMDRIETTLPRTRPPPTRHRTGILNRIETTLPRTRPPPTRHRTGILNRVEAAGDRAGAVCGATRNRARVVHARNRAGAVHRVVRARLRRGVVSAGRRAGPSGRDRVGGAEAVSRRGGRGQRTDARARGPGARRDRAHAGRGRRHPGNLGRVAGERHRRLAGEHLAGRIDVHLTAGVTRLGGHRRAAALRRSGPAGARRCLSRHRAGRAGGSSRWHLSGHARPGPRRHLPRHTRCGPGRSRYGARRRPARGSGRGARSHLTGRRSRGHLTARSGLAGRSSRWHLPRHARGGRRGARRHLAALTPPARSTARRHRAGRGRSSGHLGGRHRTRRHRRGRNGPALRTTAGWNGRGTLPTRRRRRARGAGSLPRPLARLGVHPVARRREALAGAAGKREVVVGHVVRPRRDPAGLAGPALPRQGAGADRVAFLFGHP</sequence>
<dbReference type="EMBL" id="JAGFNS010000018">
    <property type="protein sequence ID" value="MBO3741057.1"/>
    <property type="molecule type" value="Genomic_DNA"/>
</dbReference>
<feature type="compositionally biased region" description="Low complexity" evidence="1">
    <location>
        <begin position="420"/>
        <end position="435"/>
    </location>
</feature>
<keyword evidence="3" id="KW-1185">Reference proteome</keyword>
<reference evidence="2 3" key="1">
    <citation type="submission" date="2021-03" db="EMBL/GenBank/DDBJ databases">
        <title>Actinoplanes flavus sp. nov., a novel actinomycete isolated from Coconut Palm rhizosphere soil.</title>
        <authorList>
            <person name="Luo X."/>
        </authorList>
    </citation>
    <scope>NUCLEOTIDE SEQUENCE [LARGE SCALE GENOMIC DNA]</scope>
    <source>
        <strain evidence="2 3">NEAU-H7</strain>
    </source>
</reference>
<feature type="compositionally biased region" description="Basic and acidic residues" evidence="1">
    <location>
        <begin position="292"/>
        <end position="301"/>
    </location>
</feature>
<accession>A0ABS3UQL4</accession>
<feature type="region of interest" description="Disordered" evidence="1">
    <location>
        <begin position="410"/>
        <end position="435"/>
    </location>
</feature>
<proteinExistence type="predicted"/>
<feature type="compositionally biased region" description="Basic residues" evidence="1">
    <location>
        <begin position="718"/>
        <end position="735"/>
    </location>
</feature>
<feature type="compositionally biased region" description="Low complexity" evidence="1">
    <location>
        <begin position="76"/>
        <end position="94"/>
    </location>
</feature>
<feature type="region of interest" description="Disordered" evidence="1">
    <location>
        <begin position="595"/>
        <end position="652"/>
    </location>
</feature>
<feature type="compositionally biased region" description="Basic residues" evidence="1">
    <location>
        <begin position="781"/>
        <end position="800"/>
    </location>
</feature>
<feature type="region of interest" description="Disordered" evidence="1">
    <location>
        <begin position="685"/>
        <end position="872"/>
    </location>
</feature>
<organism evidence="2 3">
    <name type="scientific">Actinoplanes flavus</name>
    <dbReference type="NCBI Taxonomy" id="2820290"/>
    <lineage>
        <taxon>Bacteria</taxon>
        <taxon>Bacillati</taxon>
        <taxon>Actinomycetota</taxon>
        <taxon>Actinomycetes</taxon>
        <taxon>Micromonosporales</taxon>
        <taxon>Micromonosporaceae</taxon>
        <taxon>Actinoplanes</taxon>
    </lineage>
</organism>
<evidence type="ECO:0000313" key="3">
    <source>
        <dbReference type="Proteomes" id="UP000679690"/>
    </source>
</evidence>
<name>A0ABS3UQL4_9ACTN</name>
<gene>
    <name evidence="2" type="ORF">J5X75_26445</name>
</gene>
<dbReference type="Proteomes" id="UP000679690">
    <property type="component" value="Unassembled WGS sequence"/>
</dbReference>
<feature type="compositionally biased region" description="Basic residues" evidence="1">
    <location>
        <begin position="757"/>
        <end position="770"/>
    </location>
</feature>
<feature type="compositionally biased region" description="Basic and acidic residues" evidence="1">
    <location>
        <begin position="622"/>
        <end position="639"/>
    </location>
</feature>
<evidence type="ECO:0000256" key="1">
    <source>
        <dbReference type="SAM" id="MobiDB-lite"/>
    </source>
</evidence>
<dbReference type="RefSeq" id="WP_208470202.1">
    <property type="nucleotide sequence ID" value="NZ_JAGFNS010000018.1"/>
</dbReference>
<feature type="region of interest" description="Disordered" evidence="1">
    <location>
        <begin position="76"/>
        <end position="116"/>
    </location>
</feature>
<feature type="region of interest" description="Disordered" evidence="1">
    <location>
        <begin position="270"/>
        <end position="305"/>
    </location>
</feature>
<evidence type="ECO:0000313" key="2">
    <source>
        <dbReference type="EMBL" id="MBO3741057.1"/>
    </source>
</evidence>
<feature type="compositionally biased region" description="Low complexity" evidence="1">
    <location>
        <begin position="279"/>
        <end position="290"/>
    </location>
</feature>
<comment type="caution">
    <text evidence="2">The sequence shown here is derived from an EMBL/GenBank/DDBJ whole genome shotgun (WGS) entry which is preliminary data.</text>
</comment>
<feature type="region of interest" description="Disordered" evidence="1">
    <location>
        <begin position="136"/>
        <end position="156"/>
    </location>
</feature>
<feature type="compositionally biased region" description="Basic residues" evidence="1">
    <location>
        <begin position="826"/>
        <end position="838"/>
    </location>
</feature>
<feature type="region of interest" description="Disordered" evidence="1">
    <location>
        <begin position="169"/>
        <end position="201"/>
    </location>
</feature>